<proteinExistence type="inferred from homology"/>
<dbReference type="SUPFAM" id="SSF55326">
    <property type="entry name" value="PurM N-terminal domain-like"/>
    <property type="match status" value="1"/>
</dbReference>
<feature type="domain" description="PurM-like C-terminal" evidence="11">
    <location>
        <begin position="172"/>
        <end position="350"/>
    </location>
</feature>
<evidence type="ECO:0000256" key="3">
    <source>
        <dbReference type="ARBA" id="ARBA00022723"/>
    </source>
</evidence>
<feature type="domain" description="PurM-like N-terminal" evidence="10">
    <location>
        <begin position="53"/>
        <end position="160"/>
    </location>
</feature>
<dbReference type="EMBL" id="QKZK01000016">
    <property type="protein sequence ID" value="PZX15301.1"/>
    <property type="molecule type" value="Genomic_DNA"/>
</dbReference>
<dbReference type="InterPro" id="IPR036921">
    <property type="entry name" value="PurM-like_N_sf"/>
</dbReference>
<feature type="binding site" evidence="9">
    <location>
        <position position="230"/>
    </location>
    <ligand>
        <name>Mg(2+)</name>
        <dbReference type="ChEBI" id="CHEBI:18420"/>
    </ligand>
</feature>
<evidence type="ECO:0000256" key="4">
    <source>
        <dbReference type="ARBA" id="ARBA00022741"/>
    </source>
</evidence>
<dbReference type="Proteomes" id="UP000249239">
    <property type="component" value="Unassembled WGS sequence"/>
</dbReference>
<dbReference type="Pfam" id="PF02769">
    <property type="entry name" value="AIRS_C"/>
    <property type="match status" value="1"/>
</dbReference>
<dbReference type="Pfam" id="PF00586">
    <property type="entry name" value="AIRS"/>
    <property type="match status" value="1"/>
</dbReference>
<dbReference type="CDD" id="cd02195">
    <property type="entry name" value="SelD"/>
    <property type="match status" value="1"/>
</dbReference>
<evidence type="ECO:0000256" key="8">
    <source>
        <dbReference type="ARBA" id="ARBA00023266"/>
    </source>
</evidence>
<dbReference type="InterPro" id="IPR016188">
    <property type="entry name" value="PurM-like_N"/>
</dbReference>
<dbReference type="PANTHER" id="PTHR10256">
    <property type="entry name" value="SELENIDE, WATER DIKINASE"/>
    <property type="match status" value="1"/>
</dbReference>
<dbReference type="RefSeq" id="WP_111445987.1">
    <property type="nucleotide sequence ID" value="NZ_QKZK01000016.1"/>
</dbReference>
<dbReference type="PIRSF" id="PIRSF036407">
    <property type="entry name" value="Selenphspht_syn"/>
    <property type="match status" value="1"/>
</dbReference>
<comment type="catalytic activity">
    <reaction evidence="9">
        <text>hydrogenselenide + ATP + H2O = selenophosphate + AMP + phosphate + 2 H(+)</text>
        <dbReference type="Rhea" id="RHEA:18737"/>
        <dbReference type="ChEBI" id="CHEBI:15377"/>
        <dbReference type="ChEBI" id="CHEBI:15378"/>
        <dbReference type="ChEBI" id="CHEBI:16144"/>
        <dbReference type="ChEBI" id="CHEBI:29317"/>
        <dbReference type="ChEBI" id="CHEBI:30616"/>
        <dbReference type="ChEBI" id="CHEBI:43474"/>
        <dbReference type="ChEBI" id="CHEBI:456215"/>
        <dbReference type="EC" id="2.7.9.3"/>
    </reaction>
</comment>
<feature type="binding site" description="in other chain" evidence="9">
    <location>
        <position position="24"/>
    </location>
    <ligand>
        <name>ATP</name>
        <dbReference type="ChEBI" id="CHEBI:30616"/>
        <note>ligand shared between dimeric partners</note>
    </ligand>
</feature>
<feature type="binding site" description="in other chain" evidence="9">
    <location>
        <position position="94"/>
    </location>
    <ligand>
        <name>ATP</name>
        <dbReference type="ChEBI" id="CHEBI:30616"/>
        <note>ligand shared between dimeric partners</note>
    </ligand>
</feature>
<keyword evidence="2 9" id="KW-0808">Transferase</keyword>
<dbReference type="InterPro" id="IPR023061">
    <property type="entry name" value="SelD_I"/>
</dbReference>
<accession>A0A2W7N5E4</accession>
<dbReference type="GO" id="GO:0005524">
    <property type="term" value="F:ATP binding"/>
    <property type="evidence" value="ECO:0007669"/>
    <property type="project" value="UniProtKB-UniRule"/>
</dbReference>
<dbReference type="GO" id="GO:0016260">
    <property type="term" value="P:selenocysteine biosynthetic process"/>
    <property type="evidence" value="ECO:0007669"/>
    <property type="project" value="InterPro"/>
</dbReference>
<feature type="binding site" description="in other chain" evidence="9">
    <location>
        <position position="71"/>
    </location>
    <ligand>
        <name>ATP</name>
        <dbReference type="ChEBI" id="CHEBI:30616"/>
        <note>ligand shared between dimeric partners</note>
    </ligand>
</feature>
<feature type="binding site" evidence="9">
    <location>
        <position position="54"/>
    </location>
    <ligand>
        <name>Mg(2+)</name>
        <dbReference type="ChEBI" id="CHEBI:18420"/>
    </ligand>
</feature>
<dbReference type="EC" id="2.7.9.3" evidence="9"/>
<dbReference type="InterPro" id="IPR010918">
    <property type="entry name" value="PurM-like_C_dom"/>
</dbReference>
<organism evidence="12 13">
    <name type="scientific">Breznakibacter xylanolyticus</name>
    <dbReference type="NCBI Taxonomy" id="990"/>
    <lineage>
        <taxon>Bacteria</taxon>
        <taxon>Pseudomonadati</taxon>
        <taxon>Bacteroidota</taxon>
        <taxon>Bacteroidia</taxon>
        <taxon>Marinilabiliales</taxon>
        <taxon>Marinilabiliaceae</taxon>
        <taxon>Breznakibacter</taxon>
    </lineage>
</organism>
<dbReference type="PANTHER" id="PTHR10256:SF0">
    <property type="entry name" value="INACTIVE SELENIDE, WATER DIKINASE-LIKE PROTEIN-RELATED"/>
    <property type="match status" value="1"/>
</dbReference>
<dbReference type="AlphaFoldDB" id="A0A2W7N5E4"/>
<feature type="binding site" evidence="9">
    <location>
        <position position="94"/>
    </location>
    <ligand>
        <name>Mg(2+)</name>
        <dbReference type="ChEBI" id="CHEBI:18420"/>
    </ligand>
</feature>
<sequence>MKQQHTNTYFDLLSTVETGGCSAKLSPGQLSQILSELPIINDPRIMVDIQTHDDAGVYRLNDQTALIVTTDFFPPVCSDAFEFGQIAAANALSDVYAMGGTPLLVLNLMMFPATGIPLEVFGEIMRGGQQKTAEAGALVMGGHTINDAVPKYGLAVVGTVPPDHLITNAGTRAGQKLILTKPLGSGILMAAHRMQMHQPDAYQMALDNMKQLNNTAKEIMQKYHVSGATDITGFGLAGHAMQMANAGSVSFVIHPDALPLLPQVTELIDLGCIPGAVWRNHDYTHNLVQYNNPENLMHQAICCDAQTSGGLLFAVDANKADAAITDLQANGHALATIIGEVTERHEKAIYFK</sequence>
<evidence type="ECO:0000259" key="11">
    <source>
        <dbReference type="Pfam" id="PF02769"/>
    </source>
</evidence>
<dbReference type="InterPro" id="IPR004536">
    <property type="entry name" value="SPS/SelD"/>
</dbReference>
<protein>
    <recommendedName>
        <fullName evidence="9">Selenide, water dikinase</fullName>
        <ecNumber evidence="9">2.7.9.3</ecNumber>
    </recommendedName>
    <alternativeName>
        <fullName evidence="9">Selenium donor protein</fullName>
    </alternativeName>
    <alternativeName>
        <fullName evidence="9">Selenophosphate synthase</fullName>
    </alternativeName>
</protein>
<evidence type="ECO:0000256" key="9">
    <source>
        <dbReference type="HAMAP-Rule" id="MF_00625"/>
    </source>
</evidence>
<dbReference type="GO" id="GO:0000287">
    <property type="term" value="F:magnesium ion binding"/>
    <property type="evidence" value="ECO:0007669"/>
    <property type="project" value="UniProtKB-UniRule"/>
</dbReference>
<evidence type="ECO:0000313" key="12">
    <source>
        <dbReference type="EMBL" id="PZX15301.1"/>
    </source>
</evidence>
<keyword evidence="6 9" id="KW-0067">ATP-binding</keyword>
<evidence type="ECO:0000259" key="10">
    <source>
        <dbReference type="Pfam" id="PF00586"/>
    </source>
</evidence>
<comment type="similarity">
    <text evidence="1 9">Belongs to the selenophosphate synthase 1 family. Class I subfamily.</text>
</comment>
<comment type="cofactor">
    <cofactor evidence="9">
        <name>Mg(2+)</name>
        <dbReference type="ChEBI" id="CHEBI:18420"/>
    </cofactor>
    <text evidence="9">Binds 1 Mg(2+) ion per monomer.</text>
</comment>
<dbReference type="HAMAP" id="MF_00625">
    <property type="entry name" value="SelD"/>
    <property type="match status" value="1"/>
</dbReference>
<keyword evidence="8 9" id="KW-0711">Selenium</keyword>
<reference evidence="12 13" key="1">
    <citation type="submission" date="2018-06" db="EMBL/GenBank/DDBJ databases">
        <title>Genomic Encyclopedia of Archaeal and Bacterial Type Strains, Phase II (KMG-II): from individual species to whole genera.</title>
        <authorList>
            <person name="Goeker M."/>
        </authorList>
    </citation>
    <scope>NUCLEOTIDE SEQUENCE [LARGE SCALE GENOMIC DNA]</scope>
    <source>
        <strain evidence="12 13">DSM 6779</strain>
    </source>
</reference>
<evidence type="ECO:0000256" key="1">
    <source>
        <dbReference type="ARBA" id="ARBA00008026"/>
    </source>
</evidence>
<evidence type="ECO:0000256" key="7">
    <source>
        <dbReference type="ARBA" id="ARBA00022842"/>
    </source>
</evidence>
<dbReference type="InterPro" id="IPR036676">
    <property type="entry name" value="PurM-like_C_sf"/>
</dbReference>
<dbReference type="GO" id="GO:0004756">
    <property type="term" value="F:selenide, water dikinase activity"/>
    <property type="evidence" value="ECO:0007669"/>
    <property type="project" value="UniProtKB-UniRule"/>
</dbReference>
<dbReference type="NCBIfam" id="TIGR00476">
    <property type="entry name" value="selD"/>
    <property type="match status" value="1"/>
</dbReference>
<comment type="function">
    <text evidence="9">Synthesizes selenophosphate from selenide and ATP.</text>
</comment>
<keyword evidence="4 9" id="KW-0547">Nucleotide-binding</keyword>
<comment type="caution">
    <text evidence="12">The sequence shown here is derived from an EMBL/GenBank/DDBJ whole genome shotgun (WGS) entry which is preliminary data.</text>
</comment>
<dbReference type="GO" id="GO:0005737">
    <property type="term" value="C:cytoplasm"/>
    <property type="evidence" value="ECO:0007669"/>
    <property type="project" value="TreeGrafter"/>
</dbReference>
<keyword evidence="5 9" id="KW-0418">Kinase</keyword>
<feature type="binding site" evidence="9">
    <location>
        <begin position="142"/>
        <end position="144"/>
    </location>
    <ligand>
        <name>ATP</name>
        <dbReference type="ChEBI" id="CHEBI:30616"/>
        <note>ligand shared between dimeric partners</note>
    </ligand>
</feature>
<dbReference type="NCBIfam" id="NF002098">
    <property type="entry name" value="PRK00943.1"/>
    <property type="match status" value="1"/>
</dbReference>
<dbReference type="SUPFAM" id="SSF56042">
    <property type="entry name" value="PurM C-terminal domain-like"/>
    <property type="match status" value="1"/>
</dbReference>
<dbReference type="Gene3D" id="3.30.1330.10">
    <property type="entry name" value="PurM-like, N-terminal domain"/>
    <property type="match status" value="1"/>
</dbReference>
<keyword evidence="3 9" id="KW-0479">Metal-binding</keyword>
<gene>
    <name evidence="9" type="primary">selD</name>
    <name evidence="12" type="ORF">LX69_02138</name>
</gene>
<name>A0A2W7N5E4_9BACT</name>
<evidence type="ECO:0000313" key="13">
    <source>
        <dbReference type="Proteomes" id="UP000249239"/>
    </source>
</evidence>
<feature type="active site" evidence="9">
    <location>
        <position position="21"/>
    </location>
</feature>
<evidence type="ECO:0000256" key="5">
    <source>
        <dbReference type="ARBA" id="ARBA00022777"/>
    </source>
</evidence>
<keyword evidence="13" id="KW-1185">Reference proteome</keyword>
<comment type="subunit">
    <text evidence="9">Homodimer.</text>
</comment>
<feature type="binding site" description="in other chain" evidence="9">
    <location>
        <begin position="51"/>
        <end position="53"/>
    </location>
    <ligand>
        <name>ATP</name>
        <dbReference type="ChEBI" id="CHEBI:30616"/>
        <note>ligand shared between dimeric partners</note>
    </ligand>
</feature>
<dbReference type="OrthoDB" id="9772934at2"/>
<keyword evidence="7 9" id="KW-0460">Magnesium</keyword>
<feature type="site" description="Important for catalytic activity" evidence="9">
    <location>
        <position position="24"/>
    </location>
</feature>
<evidence type="ECO:0000256" key="6">
    <source>
        <dbReference type="ARBA" id="ARBA00022840"/>
    </source>
</evidence>
<dbReference type="Gene3D" id="3.90.650.10">
    <property type="entry name" value="PurM-like C-terminal domain"/>
    <property type="match status" value="1"/>
</dbReference>
<evidence type="ECO:0000256" key="2">
    <source>
        <dbReference type="ARBA" id="ARBA00022679"/>
    </source>
</evidence>